<proteinExistence type="predicted"/>
<dbReference type="Pfam" id="PF18052">
    <property type="entry name" value="Rx_N"/>
    <property type="match status" value="1"/>
</dbReference>
<evidence type="ECO:0000313" key="10">
    <source>
        <dbReference type="RefSeq" id="XP_010414734.1"/>
    </source>
</evidence>
<dbReference type="Pfam" id="PF00931">
    <property type="entry name" value="NB-ARC"/>
    <property type="match status" value="1"/>
</dbReference>
<dbReference type="InterPro" id="IPR032675">
    <property type="entry name" value="LRR_dom_sf"/>
</dbReference>
<evidence type="ECO:0000259" key="6">
    <source>
        <dbReference type="Pfam" id="PF18052"/>
    </source>
</evidence>
<dbReference type="CDD" id="cd14798">
    <property type="entry name" value="RX-CC_like"/>
    <property type="match status" value="1"/>
</dbReference>
<dbReference type="SUPFAM" id="SSF52058">
    <property type="entry name" value="L domain-like"/>
    <property type="match status" value="1"/>
</dbReference>
<dbReference type="Gene3D" id="1.10.10.10">
    <property type="entry name" value="Winged helix-like DNA-binding domain superfamily/Winged helix DNA-binding domain"/>
    <property type="match status" value="1"/>
</dbReference>
<dbReference type="PANTHER" id="PTHR36766">
    <property type="entry name" value="PLANT BROAD-SPECTRUM MILDEW RESISTANCE PROTEIN RPW8"/>
    <property type="match status" value="1"/>
</dbReference>
<dbReference type="Gene3D" id="3.40.50.300">
    <property type="entry name" value="P-loop containing nucleotide triphosphate hydrolases"/>
    <property type="match status" value="1"/>
</dbReference>
<dbReference type="Proteomes" id="UP000694864">
    <property type="component" value="Chromosome 7"/>
</dbReference>
<keyword evidence="4" id="KW-0067">ATP-binding</keyword>
<gene>
    <name evidence="10" type="primary">LOC104700837</name>
</gene>
<dbReference type="InterPro" id="IPR038005">
    <property type="entry name" value="RX-like_CC"/>
</dbReference>
<dbReference type="GeneID" id="104700837"/>
<dbReference type="Gene3D" id="1.10.8.430">
    <property type="entry name" value="Helical domain of apoptotic protease-activating factors"/>
    <property type="match status" value="1"/>
</dbReference>
<dbReference type="InterPro" id="IPR002182">
    <property type="entry name" value="NB-ARC"/>
</dbReference>
<protein>
    <submittedName>
        <fullName evidence="10">Probable disease resistance protein RF45</fullName>
    </submittedName>
</protein>
<dbReference type="InterPro" id="IPR036388">
    <property type="entry name" value="WH-like_DNA-bd_sf"/>
</dbReference>
<evidence type="ECO:0000256" key="3">
    <source>
        <dbReference type="ARBA" id="ARBA00022821"/>
    </source>
</evidence>
<keyword evidence="3" id="KW-0611">Plant defense</keyword>
<dbReference type="RefSeq" id="XP_010414734.1">
    <property type="nucleotide sequence ID" value="XM_010416432.2"/>
</dbReference>
<dbReference type="PRINTS" id="PR00364">
    <property type="entry name" value="DISEASERSIST"/>
</dbReference>
<sequence>MAAEAIVGELTSFGIQKLWDLLSQECERFQGIDEQVTELKRYLNWLSCFLKDADTKKHTSAMVRNCVKEIQDIVYDAEDIIETYLQKEILGKAGTKNRIRRLACIIPDRRQDALDTRGILTRISTVISDMEGFGVKRMIVQTITDGGCIPQHQRGIQTFSKDHESDFVGLEANVKKLVELLVEKDDIQIVSVTGMGGLGKTTIASQVFNHEDVRNQFERLAWVCVSQEFTRISVWQTILQNLTSKERKGEIQNMNEVELQDELFSLLEKSKSLIVFDDIWKREDWDKIKPIFPPRKGWKVLLTSRNDGVAMHDATHVKFKPEFLTDEDSWTLFERKAMPRKDDPEYKVYEKLGKEMVKHCKGLPLAVKALGGLLNEVKRVDYWERLSTNIGSHNVIGRTSANDNSIDRVLSLSFEELPGYLKHCFLYLAHFPEDYGIQVEDLAYYWAAEGIPRHGETIREAADGYIEELVKRNMVISERDAITSRYKTCQLHDVMRDLCLLKAEEENFVHGVKISASTATSQSPCKSRRIAVHGSNDETYLHEGDIPNPKLRSLLFIRFRMQDMMLSRKCFSRLQLLRVLDLYFPKFKGGKLSSSIGKLIHLRYLSLRGAEVHNLPSSMCNLRKLLYLNLDVSCKSLIYIPNIFQEMRELAYLYLPKEMDNKTKLELGNLINLETLKNFATKHSSVKDLQRMTRLEDLSILFSGDGYTMKTLSSSLSEMRHLEYLAIEEGVNAPKNDEEGFVLDCVHLKILEMKIYMPKLPDEQHFPSHLTTITLTDCRLVEDPMPILEKLVQLRSVHLHSQSFSGRRMVCSGGGFPQLRGLTIFGLEELEEWIVEEGSMPLLRGLWIWGCSKLKQFPAGGFPQLEMLSLSDLDNLKEWIVEEGSMPLLHFLDILDCPKLKELPNGLRVIYSLKKLTMDEDWEERLSEGGEDYQKFKHIPTIEFRAKRERFSNY</sequence>
<evidence type="ECO:0000256" key="4">
    <source>
        <dbReference type="ARBA" id="ARBA00022840"/>
    </source>
</evidence>
<keyword evidence="9" id="KW-1185">Reference proteome</keyword>
<dbReference type="Gene3D" id="1.20.5.4130">
    <property type="match status" value="1"/>
</dbReference>
<dbReference type="SUPFAM" id="SSF52540">
    <property type="entry name" value="P-loop containing nucleoside triphosphate hydrolases"/>
    <property type="match status" value="1"/>
</dbReference>
<accession>A0ABM0SQN7</accession>
<keyword evidence="2" id="KW-0547">Nucleotide-binding</keyword>
<evidence type="ECO:0000259" key="8">
    <source>
        <dbReference type="Pfam" id="PF23598"/>
    </source>
</evidence>
<dbReference type="InterPro" id="IPR041118">
    <property type="entry name" value="Rx_N"/>
</dbReference>
<feature type="domain" description="Disease resistance protein winged helix" evidence="7">
    <location>
        <begin position="431"/>
        <end position="499"/>
    </location>
</feature>
<feature type="domain" description="Disease resistance N-terminal" evidence="6">
    <location>
        <begin position="12"/>
        <end position="93"/>
    </location>
</feature>
<dbReference type="Pfam" id="PF23559">
    <property type="entry name" value="WHD_DRP"/>
    <property type="match status" value="1"/>
</dbReference>
<feature type="domain" description="Disease resistance R13L4/SHOC-2-like LRR" evidence="8">
    <location>
        <begin position="550"/>
        <end position="879"/>
    </location>
</feature>
<reference evidence="10" key="2">
    <citation type="submission" date="2025-08" db="UniProtKB">
        <authorList>
            <consortium name="RefSeq"/>
        </authorList>
    </citation>
    <scope>IDENTIFICATION</scope>
    <source>
        <tissue evidence="10">Leaf</tissue>
    </source>
</reference>
<evidence type="ECO:0000259" key="5">
    <source>
        <dbReference type="Pfam" id="PF00931"/>
    </source>
</evidence>
<organism evidence="9 10">
    <name type="scientific">Camelina sativa</name>
    <name type="common">False flax</name>
    <name type="synonym">Myagrum sativum</name>
    <dbReference type="NCBI Taxonomy" id="90675"/>
    <lineage>
        <taxon>Eukaryota</taxon>
        <taxon>Viridiplantae</taxon>
        <taxon>Streptophyta</taxon>
        <taxon>Embryophyta</taxon>
        <taxon>Tracheophyta</taxon>
        <taxon>Spermatophyta</taxon>
        <taxon>Magnoliopsida</taxon>
        <taxon>eudicotyledons</taxon>
        <taxon>Gunneridae</taxon>
        <taxon>Pentapetalae</taxon>
        <taxon>rosids</taxon>
        <taxon>malvids</taxon>
        <taxon>Brassicales</taxon>
        <taxon>Brassicaceae</taxon>
        <taxon>Camelineae</taxon>
        <taxon>Camelina</taxon>
    </lineage>
</organism>
<name>A0ABM0SQN7_CAMSA</name>
<evidence type="ECO:0000313" key="9">
    <source>
        <dbReference type="Proteomes" id="UP000694864"/>
    </source>
</evidence>
<evidence type="ECO:0000256" key="1">
    <source>
        <dbReference type="ARBA" id="ARBA00022737"/>
    </source>
</evidence>
<feature type="domain" description="NB-ARC" evidence="5">
    <location>
        <begin position="171"/>
        <end position="342"/>
    </location>
</feature>
<dbReference type="InterPro" id="IPR027417">
    <property type="entry name" value="P-loop_NTPase"/>
</dbReference>
<dbReference type="Pfam" id="PF23598">
    <property type="entry name" value="LRR_14"/>
    <property type="match status" value="1"/>
</dbReference>
<dbReference type="InterPro" id="IPR058922">
    <property type="entry name" value="WHD_DRP"/>
</dbReference>
<dbReference type="InterPro" id="IPR042197">
    <property type="entry name" value="Apaf_helical"/>
</dbReference>
<dbReference type="Gene3D" id="3.80.10.10">
    <property type="entry name" value="Ribonuclease Inhibitor"/>
    <property type="match status" value="3"/>
</dbReference>
<keyword evidence="1" id="KW-0677">Repeat</keyword>
<evidence type="ECO:0000256" key="2">
    <source>
        <dbReference type="ARBA" id="ARBA00022741"/>
    </source>
</evidence>
<evidence type="ECO:0000259" key="7">
    <source>
        <dbReference type="Pfam" id="PF23559"/>
    </source>
</evidence>
<dbReference type="InterPro" id="IPR055414">
    <property type="entry name" value="LRR_R13L4/SHOC2-like"/>
</dbReference>
<reference evidence="9" key="1">
    <citation type="journal article" date="2014" name="Nat. Commun.">
        <title>The emerging biofuel crop Camelina sativa retains a highly undifferentiated hexaploid genome structure.</title>
        <authorList>
            <person name="Kagale S."/>
            <person name="Koh C."/>
            <person name="Nixon J."/>
            <person name="Bollina V."/>
            <person name="Clarke W.E."/>
            <person name="Tuteja R."/>
            <person name="Spillane C."/>
            <person name="Robinson S.J."/>
            <person name="Links M.G."/>
            <person name="Clarke C."/>
            <person name="Higgins E.E."/>
            <person name="Huebert T."/>
            <person name="Sharpe A.G."/>
            <person name="Parkin I.A."/>
        </authorList>
    </citation>
    <scope>NUCLEOTIDE SEQUENCE [LARGE SCALE GENOMIC DNA]</scope>
    <source>
        <strain evidence="9">cv. DH55</strain>
    </source>
</reference>
<dbReference type="PANTHER" id="PTHR36766:SF40">
    <property type="entry name" value="DISEASE RESISTANCE PROTEIN RGA3"/>
    <property type="match status" value="1"/>
</dbReference>